<evidence type="ECO:0000256" key="4">
    <source>
        <dbReference type="SAM" id="SignalP"/>
    </source>
</evidence>
<dbReference type="AlphaFoldDB" id="A0AAG5CYZ8"/>
<evidence type="ECO:0000313" key="5">
    <source>
        <dbReference type="EnsemblMetazoa" id="ENSAATROPP004081"/>
    </source>
</evidence>
<dbReference type="PANTHER" id="PTHR24369">
    <property type="entry name" value="ANTIGEN BSP, PUTATIVE-RELATED"/>
    <property type="match status" value="1"/>
</dbReference>
<dbReference type="SMART" id="SM00369">
    <property type="entry name" value="LRR_TYP"/>
    <property type="match status" value="3"/>
</dbReference>
<dbReference type="PANTHER" id="PTHR24369:SF210">
    <property type="entry name" value="CHAOPTIN-RELATED"/>
    <property type="match status" value="1"/>
</dbReference>
<dbReference type="PROSITE" id="PS51450">
    <property type="entry name" value="LRR"/>
    <property type="match status" value="1"/>
</dbReference>
<keyword evidence="3" id="KW-0677">Repeat</keyword>
<reference evidence="5" key="1">
    <citation type="submission" date="2024-04" db="UniProtKB">
        <authorList>
            <consortium name="EnsemblMetazoa"/>
        </authorList>
    </citation>
    <scope>IDENTIFICATION</scope>
    <source>
        <strain evidence="5">EBRO</strain>
    </source>
</reference>
<dbReference type="InterPro" id="IPR032675">
    <property type="entry name" value="LRR_dom_sf"/>
</dbReference>
<dbReference type="Gene3D" id="3.80.10.10">
    <property type="entry name" value="Ribonuclease Inhibitor"/>
    <property type="match status" value="1"/>
</dbReference>
<feature type="signal peptide" evidence="4">
    <location>
        <begin position="1"/>
        <end position="24"/>
    </location>
</feature>
<accession>A0AAG5CYZ8</accession>
<dbReference type="Proteomes" id="UP000075880">
    <property type="component" value="Unassembled WGS sequence"/>
</dbReference>
<organism evidence="5 6">
    <name type="scientific">Anopheles atroparvus</name>
    <name type="common">European mosquito</name>
    <dbReference type="NCBI Taxonomy" id="41427"/>
    <lineage>
        <taxon>Eukaryota</taxon>
        <taxon>Metazoa</taxon>
        <taxon>Ecdysozoa</taxon>
        <taxon>Arthropoda</taxon>
        <taxon>Hexapoda</taxon>
        <taxon>Insecta</taxon>
        <taxon>Pterygota</taxon>
        <taxon>Neoptera</taxon>
        <taxon>Endopterygota</taxon>
        <taxon>Diptera</taxon>
        <taxon>Nematocera</taxon>
        <taxon>Culicoidea</taxon>
        <taxon>Culicidae</taxon>
        <taxon>Anophelinae</taxon>
        <taxon>Anopheles</taxon>
    </lineage>
</organism>
<dbReference type="Pfam" id="PF13855">
    <property type="entry name" value="LRR_8"/>
    <property type="match status" value="1"/>
</dbReference>
<protein>
    <recommendedName>
        <fullName evidence="7">Leucine rich immune protein (Coil-less)</fullName>
    </recommendedName>
</protein>
<evidence type="ECO:0000256" key="3">
    <source>
        <dbReference type="ARBA" id="ARBA00022737"/>
    </source>
</evidence>
<evidence type="ECO:0000256" key="2">
    <source>
        <dbReference type="ARBA" id="ARBA00022729"/>
    </source>
</evidence>
<evidence type="ECO:0000256" key="1">
    <source>
        <dbReference type="ARBA" id="ARBA00022614"/>
    </source>
</evidence>
<dbReference type="GO" id="GO:0005886">
    <property type="term" value="C:plasma membrane"/>
    <property type="evidence" value="ECO:0007669"/>
    <property type="project" value="TreeGrafter"/>
</dbReference>
<dbReference type="InterPro" id="IPR050541">
    <property type="entry name" value="LRR_TM_domain-containing"/>
</dbReference>
<keyword evidence="6" id="KW-1185">Reference proteome</keyword>
<sequence>MQARGGTVIFALAILSVLQHGMEGRAVPHHRRRGVGVTCLHNVTLNNATLFSATAAGGELVLEGYRIARFGRELFELLSRTASLTLRKGSIPNVFFHSHALDTLQIQSTGLESFELDDLPMPNLRVLQITRNSLELITPRISQLVGLRHLDLSQNHLTHVQLDLFQPMRHLRDLDLSVNRIVRIEATWEPSSAQIGQPLTVRNLWVSYNRLEVFDVFPEAFPLLATVRLSGNVWSCPWVDWARAEILRKGITVFGADYDCTGERRGGLCCYEGLPSTTEEPSNEEDRTLHVGNDSNGTIGVQFGEVEIFF</sequence>
<dbReference type="InterPro" id="IPR001611">
    <property type="entry name" value="Leu-rich_rpt"/>
</dbReference>
<dbReference type="SUPFAM" id="SSF52058">
    <property type="entry name" value="L domain-like"/>
    <property type="match status" value="1"/>
</dbReference>
<evidence type="ECO:0008006" key="7">
    <source>
        <dbReference type="Google" id="ProtNLM"/>
    </source>
</evidence>
<feature type="chain" id="PRO_5042499053" description="Leucine rich immune protein (Coil-less)" evidence="4">
    <location>
        <begin position="25"/>
        <end position="310"/>
    </location>
</feature>
<dbReference type="EnsemblMetazoa" id="ENSAATROPT004252">
    <property type="protein sequence ID" value="ENSAATROPP004081"/>
    <property type="gene ID" value="ENSAATROPG003361"/>
</dbReference>
<evidence type="ECO:0000313" key="6">
    <source>
        <dbReference type="Proteomes" id="UP000075880"/>
    </source>
</evidence>
<keyword evidence="1" id="KW-0433">Leucine-rich repeat</keyword>
<keyword evidence="2 4" id="KW-0732">Signal</keyword>
<dbReference type="InterPro" id="IPR003591">
    <property type="entry name" value="Leu-rich_rpt_typical-subtyp"/>
</dbReference>
<name>A0AAG5CYZ8_ANOAO</name>
<proteinExistence type="predicted"/>